<evidence type="ECO:0000256" key="5">
    <source>
        <dbReference type="ARBA" id="ARBA00022801"/>
    </source>
</evidence>
<organism evidence="7 8">
    <name type="scientific">Colletotrichum scovillei</name>
    <dbReference type="NCBI Taxonomy" id="1209932"/>
    <lineage>
        <taxon>Eukaryota</taxon>
        <taxon>Fungi</taxon>
        <taxon>Dikarya</taxon>
        <taxon>Ascomycota</taxon>
        <taxon>Pezizomycotina</taxon>
        <taxon>Sordariomycetes</taxon>
        <taxon>Hypocreomycetidae</taxon>
        <taxon>Glomerellales</taxon>
        <taxon>Glomerellaceae</taxon>
        <taxon>Colletotrichum</taxon>
        <taxon>Colletotrichum acutatum species complex</taxon>
    </lineage>
</organism>
<keyword evidence="6" id="KW-0732">Signal</keyword>
<feature type="signal peptide" evidence="6">
    <location>
        <begin position="1"/>
        <end position="17"/>
    </location>
</feature>
<dbReference type="EC" id="3.2.1.39" evidence="4"/>
<evidence type="ECO:0000313" key="7">
    <source>
        <dbReference type="EMBL" id="KAG7057408.1"/>
    </source>
</evidence>
<dbReference type="PANTHER" id="PTHR16631:SF13">
    <property type="entry name" value="GLUCAN ENDO-1,3-BETA-GLUCOSIDASE EGLC-RELATED"/>
    <property type="match status" value="1"/>
</dbReference>
<dbReference type="Gene3D" id="3.20.20.80">
    <property type="entry name" value="Glycosidases"/>
    <property type="match status" value="1"/>
</dbReference>
<reference evidence="7" key="1">
    <citation type="submission" date="2021-05" db="EMBL/GenBank/DDBJ databases">
        <title>Comparative genomics of three Colletotrichum scovillei strains and genetic complementation revealed genes involved fungal growth and virulence on chili pepper.</title>
        <authorList>
            <person name="Hsieh D.-K."/>
            <person name="Chuang S.-C."/>
            <person name="Chen C.-Y."/>
            <person name="Chao Y.-T."/>
            <person name="Lu M.-Y.J."/>
            <person name="Lee M.-H."/>
            <person name="Shih M.-C."/>
        </authorList>
    </citation>
    <scope>NUCLEOTIDE SEQUENCE</scope>
    <source>
        <strain evidence="7">Coll-153</strain>
    </source>
</reference>
<dbReference type="PANTHER" id="PTHR16631">
    <property type="entry name" value="GLUCAN 1,3-BETA-GLUCOSIDASE"/>
    <property type="match status" value="1"/>
</dbReference>
<dbReference type="GO" id="GO:0005576">
    <property type="term" value="C:extracellular region"/>
    <property type="evidence" value="ECO:0007669"/>
    <property type="project" value="TreeGrafter"/>
</dbReference>
<dbReference type="GO" id="GO:0071555">
    <property type="term" value="P:cell wall organization"/>
    <property type="evidence" value="ECO:0007669"/>
    <property type="project" value="TreeGrafter"/>
</dbReference>
<evidence type="ECO:0000256" key="1">
    <source>
        <dbReference type="ARBA" id="ARBA00000382"/>
    </source>
</evidence>
<accession>A0A9P7RF86</accession>
<dbReference type="GO" id="GO:0042973">
    <property type="term" value="F:glucan endo-1,3-beta-D-glucosidase activity"/>
    <property type="evidence" value="ECO:0007669"/>
    <property type="project" value="UniProtKB-EC"/>
</dbReference>
<name>A0A9P7RF86_9PEZI</name>
<evidence type="ECO:0000313" key="8">
    <source>
        <dbReference type="Proteomes" id="UP000699042"/>
    </source>
</evidence>
<dbReference type="AlphaFoldDB" id="A0A9P7RF86"/>
<evidence type="ECO:0000256" key="2">
    <source>
        <dbReference type="ARBA" id="ARBA00004196"/>
    </source>
</evidence>
<evidence type="ECO:0000256" key="6">
    <source>
        <dbReference type="SAM" id="SignalP"/>
    </source>
</evidence>
<gene>
    <name evidence="7" type="ORF">JMJ77_004796</name>
</gene>
<dbReference type="EMBL" id="JAESDN010000001">
    <property type="protein sequence ID" value="KAG7057408.1"/>
    <property type="molecule type" value="Genomic_DNA"/>
</dbReference>
<comment type="catalytic activity">
    <reaction evidence="1">
        <text>Hydrolysis of (1-&gt;3)-beta-D-glucosidic linkages in (1-&gt;3)-beta-D-glucans.</text>
        <dbReference type="EC" id="3.2.1.39"/>
    </reaction>
</comment>
<keyword evidence="5 7" id="KW-0378">Hydrolase</keyword>
<dbReference type="GO" id="GO:0009277">
    <property type="term" value="C:fungal-type cell wall"/>
    <property type="evidence" value="ECO:0007669"/>
    <property type="project" value="TreeGrafter"/>
</dbReference>
<dbReference type="SUPFAM" id="SSF51445">
    <property type="entry name" value="(Trans)glycosidases"/>
    <property type="match status" value="1"/>
</dbReference>
<feature type="chain" id="PRO_5040123512" description="glucan endo-1,3-beta-D-glucosidase" evidence="6">
    <location>
        <begin position="18"/>
        <end position="479"/>
    </location>
</feature>
<comment type="caution">
    <text evidence="7">The sequence shown here is derived from an EMBL/GenBank/DDBJ whole genome shotgun (WGS) entry which is preliminary data.</text>
</comment>
<dbReference type="InterPro" id="IPR050732">
    <property type="entry name" value="Beta-glucan_modifiers"/>
</dbReference>
<proteinExistence type="inferred from homology"/>
<dbReference type="InterPro" id="IPR017853">
    <property type="entry name" value="GH"/>
</dbReference>
<comment type="similarity">
    <text evidence="3">Belongs to the glycosyl hydrolase 17 family.</text>
</comment>
<evidence type="ECO:0000256" key="4">
    <source>
        <dbReference type="ARBA" id="ARBA00012780"/>
    </source>
</evidence>
<dbReference type="GO" id="GO:0009986">
    <property type="term" value="C:cell surface"/>
    <property type="evidence" value="ECO:0007669"/>
    <property type="project" value="TreeGrafter"/>
</dbReference>
<sequence length="479" mass="51901">MYLMTAVAASLATTVLAGNQPGLLGFNYGATNEDGSCRGYDDFLRYFQNAKTLAGADDKNFTSARLYTSIQCNNTYDPTSSWAEPTSAYKAAIDSNTKILVGLWASAGSQMYINELRSLTAAYMQYGEAFTNLVIGISVGSEDLYRHLSGLTGKYVGVGADASVIVGYIADLRSLIKQSIPPLANKPIGHVDTYTAWILPENAAVVEAVDWLGHNSFPYWESDKNNTIENAPDLFISALDQTREVAARSTSACGNGKEVWVTETGWPHAGKSQGAAVASVENARLYWTSVGCDLFQTSLNVFWYILLDSNADQVNNGIDLLMCLPNGMILPEWSFCFKNAGLGDVTGILQHTSHTGLKFYCVFMAVLCAANGCDGSLNHERSLGSSQWQTFMDSLKGSWLGIINAVRALSSKLPSPLTDSAVDCYYSSVVAGSYSSFAAITGLFGSFDATEAPSVVYEFYDIVLSSHTNFVLEVQFRRK</sequence>
<evidence type="ECO:0000256" key="3">
    <source>
        <dbReference type="ARBA" id="ARBA00008773"/>
    </source>
</evidence>
<dbReference type="Proteomes" id="UP000699042">
    <property type="component" value="Unassembled WGS sequence"/>
</dbReference>
<comment type="subcellular location">
    <subcellularLocation>
        <location evidence="2">Cell envelope</location>
    </subcellularLocation>
</comment>
<protein>
    <recommendedName>
        <fullName evidence="4">glucan endo-1,3-beta-D-glucosidase</fullName>
        <ecNumber evidence="4">3.2.1.39</ecNumber>
    </recommendedName>
</protein>
<keyword evidence="8" id="KW-1185">Reference proteome</keyword>